<dbReference type="AlphaFoldDB" id="A0AAN7HEK5"/>
<dbReference type="PROSITE" id="PS50090">
    <property type="entry name" value="MYB_LIKE"/>
    <property type="match status" value="1"/>
</dbReference>
<dbReference type="Proteomes" id="UP001303760">
    <property type="component" value="Unassembled WGS sequence"/>
</dbReference>
<feature type="compositionally biased region" description="Gly residues" evidence="1">
    <location>
        <begin position="581"/>
        <end position="609"/>
    </location>
</feature>
<evidence type="ECO:0000259" key="2">
    <source>
        <dbReference type="PROSITE" id="PS50090"/>
    </source>
</evidence>
<sequence length="637" mass="67666">MFINLAKPQTDTAVLSRDNVFASPAAAAALAPWCFHLNQINIAHLLGHQPPTHDMSFNKPMSLNSGWPQHPGAAKQDEPQQHGLPVYGAGHYPEEPQNTAGSVPLSTTDEHPSLAVGNRPSRSSGSSYVNVSHYPGANVAAGSELLDSPYWQLVPPGLAPASSFAAPHLHGEDPIWQPSHPSVNPVMLEYGGHCTLDVHASVLPQTVFRPGEALHDLPLAAMAEKEPASSTNSKLYASSGMLEGVEAMVLSDEPGQPSSWVQPEYDCEAAVASSSTWAAEPETAESEGKTVSPKMLRLRQTPSPAASCESLRTSLIAGNAQPSQAFSVNDPVVPLLASQAPKPAASSRKSRKLLPDMAGQRLILPSSNTSRRRKSNDDPPSPPRRLMRLRPKPEQPSPAAAAAGSKGRERIDLADRMSKDDFLVRQKQLGLTYKEIRRMGGFTEAESTLRGRYRTLTKSREARVRKPEWSEKDLRLLEKAVRTLAPNTLSSSSSSSPSSVHPSSTAPAPSSAKVPWKKVAEYIVSHGGTYHFGNSTCRKRWDELVRAQAARGRGVREGWFFSDEHDNGNDSNHGDGDGDDNGGGGAGDGRGGKGGDNGGGGIGGGGATGTGFMTGRSWEVAGGGFAQGYHTGYGQGM</sequence>
<name>A0AAN7HEK5_9PEZI</name>
<accession>A0AAN7HEK5</accession>
<feature type="domain" description="Myb-like" evidence="2">
    <location>
        <begin position="461"/>
        <end position="545"/>
    </location>
</feature>
<feature type="region of interest" description="Disordered" evidence="1">
    <location>
        <begin position="63"/>
        <end position="127"/>
    </location>
</feature>
<reference evidence="3" key="2">
    <citation type="submission" date="2023-05" db="EMBL/GenBank/DDBJ databases">
        <authorList>
            <consortium name="Lawrence Berkeley National Laboratory"/>
            <person name="Steindorff A."/>
            <person name="Hensen N."/>
            <person name="Bonometti L."/>
            <person name="Westerberg I."/>
            <person name="Brannstrom I.O."/>
            <person name="Guillou S."/>
            <person name="Cros-Aarteil S."/>
            <person name="Calhoun S."/>
            <person name="Haridas S."/>
            <person name="Kuo A."/>
            <person name="Mondo S."/>
            <person name="Pangilinan J."/>
            <person name="Riley R."/>
            <person name="Labutti K."/>
            <person name="Andreopoulos B."/>
            <person name="Lipzen A."/>
            <person name="Chen C."/>
            <person name="Yanf M."/>
            <person name="Daum C."/>
            <person name="Ng V."/>
            <person name="Clum A."/>
            <person name="Ohm R."/>
            <person name="Martin F."/>
            <person name="Silar P."/>
            <person name="Natvig D."/>
            <person name="Lalanne C."/>
            <person name="Gautier V."/>
            <person name="Ament-Velasquez S.L."/>
            <person name="Kruys A."/>
            <person name="Hutchinson M.I."/>
            <person name="Powell A.J."/>
            <person name="Barry K."/>
            <person name="Miller A.N."/>
            <person name="Grigoriev I.V."/>
            <person name="Debuchy R."/>
            <person name="Gladieux P."/>
            <person name="Thoren M.H."/>
            <person name="Johannesson H."/>
        </authorList>
    </citation>
    <scope>NUCLEOTIDE SEQUENCE</scope>
    <source>
        <strain evidence="3">CBS 532.94</strain>
    </source>
</reference>
<evidence type="ECO:0000313" key="3">
    <source>
        <dbReference type="EMBL" id="KAK4238970.1"/>
    </source>
</evidence>
<feature type="region of interest" description="Disordered" evidence="1">
    <location>
        <begin position="272"/>
        <end position="305"/>
    </location>
</feature>
<dbReference type="SMART" id="SM00717">
    <property type="entry name" value="SANT"/>
    <property type="match status" value="1"/>
</dbReference>
<feature type="region of interest" description="Disordered" evidence="1">
    <location>
        <begin position="486"/>
        <end position="514"/>
    </location>
</feature>
<comment type="caution">
    <text evidence="3">The sequence shown here is derived from an EMBL/GenBank/DDBJ whole genome shotgun (WGS) entry which is preliminary data.</text>
</comment>
<feature type="compositionally biased region" description="Low complexity" evidence="1">
    <location>
        <begin position="117"/>
        <end position="127"/>
    </location>
</feature>
<gene>
    <name evidence="3" type="ORF">C8A03DRAFT_32969</name>
</gene>
<feature type="region of interest" description="Disordered" evidence="1">
    <location>
        <begin position="339"/>
        <end position="410"/>
    </location>
</feature>
<reference evidence="3" key="1">
    <citation type="journal article" date="2023" name="Mol. Phylogenet. Evol.">
        <title>Genome-scale phylogeny and comparative genomics of the fungal order Sordariales.</title>
        <authorList>
            <person name="Hensen N."/>
            <person name="Bonometti L."/>
            <person name="Westerberg I."/>
            <person name="Brannstrom I.O."/>
            <person name="Guillou S."/>
            <person name="Cros-Aarteil S."/>
            <person name="Calhoun S."/>
            <person name="Haridas S."/>
            <person name="Kuo A."/>
            <person name="Mondo S."/>
            <person name="Pangilinan J."/>
            <person name="Riley R."/>
            <person name="LaButti K."/>
            <person name="Andreopoulos B."/>
            <person name="Lipzen A."/>
            <person name="Chen C."/>
            <person name="Yan M."/>
            <person name="Daum C."/>
            <person name="Ng V."/>
            <person name="Clum A."/>
            <person name="Steindorff A."/>
            <person name="Ohm R.A."/>
            <person name="Martin F."/>
            <person name="Silar P."/>
            <person name="Natvig D.O."/>
            <person name="Lalanne C."/>
            <person name="Gautier V."/>
            <person name="Ament-Velasquez S.L."/>
            <person name="Kruys A."/>
            <person name="Hutchinson M.I."/>
            <person name="Powell A.J."/>
            <person name="Barry K."/>
            <person name="Miller A.N."/>
            <person name="Grigoriev I.V."/>
            <person name="Debuchy R."/>
            <person name="Gladieux P."/>
            <person name="Hiltunen Thoren M."/>
            <person name="Johannesson H."/>
        </authorList>
    </citation>
    <scope>NUCLEOTIDE SEQUENCE</scope>
    <source>
        <strain evidence="3">CBS 532.94</strain>
    </source>
</reference>
<dbReference type="EMBL" id="MU860077">
    <property type="protein sequence ID" value="KAK4238970.1"/>
    <property type="molecule type" value="Genomic_DNA"/>
</dbReference>
<evidence type="ECO:0000256" key="1">
    <source>
        <dbReference type="SAM" id="MobiDB-lite"/>
    </source>
</evidence>
<feature type="compositionally biased region" description="Low complexity" evidence="1">
    <location>
        <begin position="490"/>
        <end position="512"/>
    </location>
</feature>
<organism evidence="3 4">
    <name type="scientific">Achaetomium macrosporum</name>
    <dbReference type="NCBI Taxonomy" id="79813"/>
    <lineage>
        <taxon>Eukaryota</taxon>
        <taxon>Fungi</taxon>
        <taxon>Dikarya</taxon>
        <taxon>Ascomycota</taxon>
        <taxon>Pezizomycotina</taxon>
        <taxon>Sordariomycetes</taxon>
        <taxon>Sordariomycetidae</taxon>
        <taxon>Sordariales</taxon>
        <taxon>Chaetomiaceae</taxon>
        <taxon>Achaetomium</taxon>
    </lineage>
</organism>
<evidence type="ECO:0000313" key="4">
    <source>
        <dbReference type="Proteomes" id="UP001303760"/>
    </source>
</evidence>
<proteinExistence type="predicted"/>
<keyword evidence="4" id="KW-1185">Reference proteome</keyword>
<dbReference type="InterPro" id="IPR001005">
    <property type="entry name" value="SANT/Myb"/>
</dbReference>
<feature type="region of interest" description="Disordered" evidence="1">
    <location>
        <begin position="558"/>
        <end position="610"/>
    </location>
</feature>
<feature type="compositionally biased region" description="Basic and acidic residues" evidence="1">
    <location>
        <begin position="562"/>
        <end position="576"/>
    </location>
</feature>
<feature type="compositionally biased region" description="Polar residues" evidence="1">
    <location>
        <begin position="96"/>
        <end position="107"/>
    </location>
</feature>
<protein>
    <recommendedName>
        <fullName evidence="2">Myb-like domain-containing protein</fullName>
    </recommendedName>
</protein>